<keyword evidence="4" id="KW-0378">Hydrolase</keyword>
<evidence type="ECO:0000256" key="1">
    <source>
        <dbReference type="ARBA" id="ARBA00006499"/>
    </source>
</evidence>
<evidence type="ECO:0000313" key="4">
    <source>
        <dbReference type="EMBL" id="KAK4234855.1"/>
    </source>
</evidence>
<comment type="caution">
    <text evidence="4">The sequence shown here is derived from an EMBL/GenBank/DDBJ whole genome shotgun (WGS) entry which is preliminary data.</text>
</comment>
<dbReference type="Gene3D" id="3.40.50.1820">
    <property type="entry name" value="alpha/beta hydrolase"/>
    <property type="match status" value="1"/>
</dbReference>
<dbReference type="Pfam" id="PF02230">
    <property type="entry name" value="Abhydrolase_2"/>
    <property type="match status" value="2"/>
</dbReference>
<accession>A0AAN7C432</accession>
<name>A0AAN7C432_9PEZI</name>
<dbReference type="GO" id="GO:0008474">
    <property type="term" value="F:palmitoyl-(protein) hydrolase activity"/>
    <property type="evidence" value="ECO:0007669"/>
    <property type="project" value="TreeGrafter"/>
</dbReference>
<dbReference type="InterPro" id="IPR003140">
    <property type="entry name" value="PLipase/COase/thioEstase"/>
</dbReference>
<feature type="compositionally biased region" description="Low complexity" evidence="2">
    <location>
        <begin position="268"/>
        <end position="286"/>
    </location>
</feature>
<dbReference type="Proteomes" id="UP001303760">
    <property type="component" value="Unassembled WGS sequence"/>
</dbReference>
<dbReference type="EMBL" id="MU860320">
    <property type="protein sequence ID" value="KAK4234855.1"/>
    <property type="molecule type" value="Genomic_DNA"/>
</dbReference>
<proteinExistence type="inferred from homology"/>
<dbReference type="AlphaFoldDB" id="A0AAN7C432"/>
<evidence type="ECO:0000256" key="2">
    <source>
        <dbReference type="SAM" id="MobiDB-lite"/>
    </source>
</evidence>
<dbReference type="GO" id="GO:0005737">
    <property type="term" value="C:cytoplasm"/>
    <property type="evidence" value="ECO:0007669"/>
    <property type="project" value="TreeGrafter"/>
</dbReference>
<dbReference type="PANTHER" id="PTHR10655">
    <property type="entry name" value="LYSOPHOSPHOLIPASE-RELATED"/>
    <property type="match status" value="1"/>
</dbReference>
<evidence type="ECO:0000313" key="5">
    <source>
        <dbReference type="Proteomes" id="UP001303760"/>
    </source>
</evidence>
<feature type="region of interest" description="Disordered" evidence="2">
    <location>
        <begin position="264"/>
        <end position="286"/>
    </location>
</feature>
<gene>
    <name evidence="4" type="ORF">C8A03DRAFT_37327</name>
</gene>
<sequence length="286" mass="31982">MANPGPQTITIAPVAPHSHSHTVIFLHGRGDNTDSFTRFLRTWHDSRGRTLFQTFPTFRWVFPQAPLRPIANTAARLPRYMFQWFDVWNVQDFAEREEIQLEGLREMVPFIRELIRTEAEKLGARWDRVVLAGISMGAATSVHTLFNLEVPADGGGRLAGFLGFCARCPFAGRELRGMREVLALGEGWPKGDESEVLRRTPILLQHCTDDPLVKVENGRRLRDTLREFGAQVEWKEYPVGGHWFTEPEGIDDVVQFLNQVLGNGGPETAGASGQTGQAGSDAMDLS</sequence>
<reference evidence="4" key="2">
    <citation type="submission" date="2023-05" db="EMBL/GenBank/DDBJ databases">
        <authorList>
            <consortium name="Lawrence Berkeley National Laboratory"/>
            <person name="Steindorff A."/>
            <person name="Hensen N."/>
            <person name="Bonometti L."/>
            <person name="Westerberg I."/>
            <person name="Brannstrom I.O."/>
            <person name="Guillou S."/>
            <person name="Cros-Aarteil S."/>
            <person name="Calhoun S."/>
            <person name="Haridas S."/>
            <person name="Kuo A."/>
            <person name="Mondo S."/>
            <person name="Pangilinan J."/>
            <person name="Riley R."/>
            <person name="Labutti K."/>
            <person name="Andreopoulos B."/>
            <person name="Lipzen A."/>
            <person name="Chen C."/>
            <person name="Yanf M."/>
            <person name="Daum C."/>
            <person name="Ng V."/>
            <person name="Clum A."/>
            <person name="Ohm R."/>
            <person name="Martin F."/>
            <person name="Silar P."/>
            <person name="Natvig D."/>
            <person name="Lalanne C."/>
            <person name="Gautier V."/>
            <person name="Ament-Velasquez S.L."/>
            <person name="Kruys A."/>
            <person name="Hutchinson M.I."/>
            <person name="Powell A.J."/>
            <person name="Barry K."/>
            <person name="Miller A.N."/>
            <person name="Grigoriev I.V."/>
            <person name="Debuchy R."/>
            <person name="Gladieux P."/>
            <person name="Thoren M.H."/>
            <person name="Johannesson H."/>
        </authorList>
    </citation>
    <scope>NUCLEOTIDE SEQUENCE</scope>
    <source>
        <strain evidence="4">CBS 532.94</strain>
    </source>
</reference>
<dbReference type="PANTHER" id="PTHR10655:SF63">
    <property type="entry name" value="PHOSPHOLIPASE_CARBOXYLESTERASE_THIOESTERASE DOMAIN-CONTAINING PROTEIN"/>
    <property type="match status" value="1"/>
</dbReference>
<keyword evidence="5" id="KW-1185">Reference proteome</keyword>
<dbReference type="GO" id="GO:0052689">
    <property type="term" value="F:carboxylic ester hydrolase activity"/>
    <property type="evidence" value="ECO:0007669"/>
    <property type="project" value="TreeGrafter"/>
</dbReference>
<organism evidence="4 5">
    <name type="scientific">Achaetomium macrosporum</name>
    <dbReference type="NCBI Taxonomy" id="79813"/>
    <lineage>
        <taxon>Eukaryota</taxon>
        <taxon>Fungi</taxon>
        <taxon>Dikarya</taxon>
        <taxon>Ascomycota</taxon>
        <taxon>Pezizomycotina</taxon>
        <taxon>Sordariomycetes</taxon>
        <taxon>Sordariomycetidae</taxon>
        <taxon>Sordariales</taxon>
        <taxon>Chaetomiaceae</taxon>
        <taxon>Achaetomium</taxon>
    </lineage>
</organism>
<comment type="similarity">
    <text evidence="1">Belongs to the AB hydrolase superfamily. AB hydrolase 2 family.</text>
</comment>
<feature type="domain" description="Phospholipase/carboxylesterase/thioesterase" evidence="3">
    <location>
        <begin position="194"/>
        <end position="260"/>
    </location>
</feature>
<reference evidence="4" key="1">
    <citation type="journal article" date="2023" name="Mol. Phylogenet. Evol.">
        <title>Genome-scale phylogeny and comparative genomics of the fungal order Sordariales.</title>
        <authorList>
            <person name="Hensen N."/>
            <person name="Bonometti L."/>
            <person name="Westerberg I."/>
            <person name="Brannstrom I.O."/>
            <person name="Guillou S."/>
            <person name="Cros-Aarteil S."/>
            <person name="Calhoun S."/>
            <person name="Haridas S."/>
            <person name="Kuo A."/>
            <person name="Mondo S."/>
            <person name="Pangilinan J."/>
            <person name="Riley R."/>
            <person name="LaButti K."/>
            <person name="Andreopoulos B."/>
            <person name="Lipzen A."/>
            <person name="Chen C."/>
            <person name="Yan M."/>
            <person name="Daum C."/>
            <person name="Ng V."/>
            <person name="Clum A."/>
            <person name="Steindorff A."/>
            <person name="Ohm R.A."/>
            <person name="Martin F."/>
            <person name="Silar P."/>
            <person name="Natvig D.O."/>
            <person name="Lalanne C."/>
            <person name="Gautier V."/>
            <person name="Ament-Velasquez S.L."/>
            <person name="Kruys A."/>
            <person name="Hutchinson M.I."/>
            <person name="Powell A.J."/>
            <person name="Barry K."/>
            <person name="Miller A.N."/>
            <person name="Grigoriev I.V."/>
            <person name="Debuchy R."/>
            <person name="Gladieux P."/>
            <person name="Hiltunen Thoren M."/>
            <person name="Johannesson H."/>
        </authorList>
    </citation>
    <scope>NUCLEOTIDE SEQUENCE</scope>
    <source>
        <strain evidence="4">CBS 532.94</strain>
    </source>
</reference>
<dbReference type="SUPFAM" id="SSF53474">
    <property type="entry name" value="alpha/beta-Hydrolases"/>
    <property type="match status" value="1"/>
</dbReference>
<feature type="domain" description="Phospholipase/carboxylesterase/thioesterase" evidence="3">
    <location>
        <begin position="18"/>
        <end position="159"/>
    </location>
</feature>
<evidence type="ECO:0000259" key="3">
    <source>
        <dbReference type="Pfam" id="PF02230"/>
    </source>
</evidence>
<dbReference type="InterPro" id="IPR050565">
    <property type="entry name" value="LYPA1-2/EST-like"/>
</dbReference>
<protein>
    <submittedName>
        <fullName evidence="4">Alpha/Beta hydrolase protein</fullName>
    </submittedName>
</protein>
<dbReference type="InterPro" id="IPR029058">
    <property type="entry name" value="AB_hydrolase_fold"/>
</dbReference>